<organism evidence="1 2">
    <name type="scientific">Candidatus Acidiferrum panamense</name>
    <dbReference type="NCBI Taxonomy" id="2741543"/>
    <lineage>
        <taxon>Bacteria</taxon>
        <taxon>Pseudomonadati</taxon>
        <taxon>Acidobacteriota</taxon>
        <taxon>Terriglobia</taxon>
        <taxon>Candidatus Acidiferrales</taxon>
        <taxon>Candidatus Acidiferrum</taxon>
    </lineage>
</organism>
<keyword evidence="2" id="KW-1185">Reference proteome</keyword>
<accession>A0A7V8NWU5</accession>
<name>A0A7V8NWU5_9BACT</name>
<dbReference type="Proteomes" id="UP000567293">
    <property type="component" value="Unassembled WGS sequence"/>
</dbReference>
<dbReference type="InterPro" id="IPR036237">
    <property type="entry name" value="Xyl_isomerase-like_sf"/>
</dbReference>
<dbReference type="EMBL" id="JACDQQ010002762">
    <property type="protein sequence ID" value="MBA0088955.1"/>
    <property type="molecule type" value="Genomic_DNA"/>
</dbReference>
<feature type="non-terminal residue" evidence="1">
    <location>
        <position position="145"/>
    </location>
</feature>
<evidence type="ECO:0000313" key="2">
    <source>
        <dbReference type="Proteomes" id="UP000567293"/>
    </source>
</evidence>
<protein>
    <submittedName>
        <fullName evidence="1">Sugar phosphate isomerase/epimerase</fullName>
    </submittedName>
</protein>
<keyword evidence="1" id="KW-0413">Isomerase</keyword>
<sequence>MKQEIELLASYWTLAGGAEPHTDREYSAFEFRDRVEAAARAGFQGFGIWHADLYHTLESSSLEEMKQILDDNGMKHVELEFLRDWFRDGEEKKQSDLEKKKLFEAACVLNAHHLKVGDFERKITPMPRLIESFAALCADAAELGI</sequence>
<evidence type="ECO:0000313" key="1">
    <source>
        <dbReference type="EMBL" id="MBA0088955.1"/>
    </source>
</evidence>
<dbReference type="SUPFAM" id="SSF51658">
    <property type="entry name" value="Xylose isomerase-like"/>
    <property type="match status" value="1"/>
</dbReference>
<proteinExistence type="predicted"/>
<gene>
    <name evidence="1" type="ORF">HRJ53_28535</name>
</gene>
<dbReference type="Gene3D" id="3.20.20.150">
    <property type="entry name" value="Divalent-metal-dependent TIM barrel enzymes"/>
    <property type="match status" value="1"/>
</dbReference>
<comment type="caution">
    <text evidence="1">The sequence shown here is derived from an EMBL/GenBank/DDBJ whole genome shotgun (WGS) entry which is preliminary data.</text>
</comment>
<reference evidence="1" key="1">
    <citation type="submission" date="2020-06" db="EMBL/GenBank/DDBJ databases">
        <title>Legume-microbial interactions unlock mineral nutrients during tropical forest succession.</title>
        <authorList>
            <person name="Epihov D.Z."/>
        </authorList>
    </citation>
    <scope>NUCLEOTIDE SEQUENCE [LARGE SCALE GENOMIC DNA]</scope>
    <source>
        <strain evidence="1">Pan2503</strain>
    </source>
</reference>
<dbReference type="GO" id="GO:0016853">
    <property type="term" value="F:isomerase activity"/>
    <property type="evidence" value="ECO:0007669"/>
    <property type="project" value="UniProtKB-KW"/>
</dbReference>
<dbReference type="AlphaFoldDB" id="A0A7V8NWU5"/>